<dbReference type="Proteomes" id="UP000032247">
    <property type="component" value="Unassembled WGS sequence"/>
</dbReference>
<dbReference type="EMBL" id="JXBC01000014">
    <property type="protein sequence ID" value="KIU04555.1"/>
    <property type="molecule type" value="Genomic_DNA"/>
</dbReference>
<evidence type="ECO:0000313" key="1">
    <source>
        <dbReference type="EMBL" id="KIU04555.1"/>
    </source>
</evidence>
<evidence type="ECO:0000313" key="2">
    <source>
        <dbReference type="Proteomes" id="UP000032247"/>
    </source>
</evidence>
<gene>
    <name evidence="1" type="ORF">SC09_contig8orf00224</name>
</gene>
<reference evidence="1 2" key="1">
    <citation type="submission" date="2014-12" db="EMBL/GenBank/DDBJ databases">
        <title>Comparative genome analysis of Bacillus coagulans HM-08, Clostridium butyricum HM-68, Bacillus subtilis HM-66 and Bacillus licheniformis BL-09.</title>
        <authorList>
            <person name="Zhang H."/>
        </authorList>
    </citation>
    <scope>NUCLEOTIDE SEQUENCE [LARGE SCALE GENOMIC DNA]</scope>
    <source>
        <strain evidence="1 2">HM-66</strain>
    </source>
</reference>
<dbReference type="PATRIC" id="fig|1423.173.peg.5020"/>
<dbReference type="AlphaFoldDB" id="A0A0D1K8U7"/>
<proteinExistence type="predicted"/>
<comment type="caution">
    <text evidence="1">The sequence shown here is derived from an EMBL/GenBank/DDBJ whole genome shotgun (WGS) entry which is preliminary data.</text>
</comment>
<accession>A0A0D1K8U7</accession>
<organism evidence="1 2">
    <name type="scientific">Bacillus subtilis</name>
    <dbReference type="NCBI Taxonomy" id="1423"/>
    <lineage>
        <taxon>Bacteria</taxon>
        <taxon>Bacillati</taxon>
        <taxon>Bacillota</taxon>
        <taxon>Bacilli</taxon>
        <taxon>Bacillales</taxon>
        <taxon>Bacillaceae</taxon>
        <taxon>Bacillus</taxon>
    </lineage>
</organism>
<name>A0A0D1K8U7_BACIU</name>
<protein>
    <submittedName>
        <fullName evidence="1">Uncharacterized protein</fullName>
    </submittedName>
</protein>
<sequence>MELEKFLGVSFFKDEEKDLAFKEKDESGQPIGVGIPIKEMRKSILESQAEKDVTVSNLKFQRFLNDRGMFKESKEARKLDFTNIKIQNKKIANEISFVGGALLEGFLSFYGIEMDRALDKYENRLHVIEGEEDAYIAQISRTGDVKRVSPVMEKEAAIEKLKAFERQNELHKEKEREHAIEIELRKEEESK</sequence>